<dbReference type="Proteomes" id="UP000261284">
    <property type="component" value="Unassembled WGS sequence"/>
</dbReference>
<protein>
    <submittedName>
        <fullName evidence="1">Uncharacterized protein</fullName>
    </submittedName>
</protein>
<evidence type="ECO:0000313" key="1">
    <source>
        <dbReference type="EMBL" id="RFM29596.1"/>
    </source>
</evidence>
<dbReference type="InterPro" id="IPR046725">
    <property type="entry name" value="DUF6617"/>
</dbReference>
<sequence>MNNTLELYHNILLVQQPWLDNTTTEQKFHQMLHELPKENLVQQPLYELAFPKPLTAKRKYYHLLFANEANRYINNLHTLMNQAGDDEKKFWIHDTLTKKLKDKLNQTETVISNNNFQLAIVADKNSDKKQADDAYTIQYLKYQLIRLYLEIQNSFSAFVKEDLLTEEDIHSLYFSEAPPQTSFIIEATPLNLPKPATAIAVKDQEPKFNAIKADIRGEQKNILPYTEIIAKSDRFALVEEELFNTGLIDSQYGFIKKHGNVEKMAAVYHIIIQKKHFNPFPFKGGKKKITDLHIRKFLNSRYAANIDKEFRNFKKKEALQTYLDNNATLALLIPS</sequence>
<dbReference type="RefSeq" id="WP_116845353.1">
    <property type="nucleotide sequence ID" value="NZ_QTJU01000001.1"/>
</dbReference>
<name>A0A3E1NNT5_9BACT</name>
<proteinExistence type="predicted"/>
<keyword evidence="2" id="KW-1185">Reference proteome</keyword>
<dbReference type="EMBL" id="QTJU01000001">
    <property type="protein sequence ID" value="RFM29596.1"/>
    <property type="molecule type" value="Genomic_DNA"/>
</dbReference>
<comment type="caution">
    <text evidence="1">The sequence shown here is derived from an EMBL/GenBank/DDBJ whole genome shotgun (WGS) entry which is preliminary data.</text>
</comment>
<evidence type="ECO:0000313" key="2">
    <source>
        <dbReference type="Proteomes" id="UP000261284"/>
    </source>
</evidence>
<accession>A0A3E1NNT5</accession>
<reference evidence="1 2" key="1">
    <citation type="submission" date="2018-08" db="EMBL/GenBank/DDBJ databases">
        <title>Chitinophagaceae sp. K23C18032701, a novel bacterium isolated from forest soil.</title>
        <authorList>
            <person name="Wang C."/>
        </authorList>
    </citation>
    <scope>NUCLEOTIDE SEQUENCE [LARGE SCALE GENOMIC DNA]</scope>
    <source>
        <strain evidence="1 2">K23C18032701</strain>
    </source>
</reference>
<dbReference type="OrthoDB" id="641012at2"/>
<organism evidence="1 2">
    <name type="scientific">Deminuibacter soli</name>
    <dbReference type="NCBI Taxonomy" id="2291815"/>
    <lineage>
        <taxon>Bacteria</taxon>
        <taxon>Pseudomonadati</taxon>
        <taxon>Bacteroidota</taxon>
        <taxon>Chitinophagia</taxon>
        <taxon>Chitinophagales</taxon>
        <taxon>Chitinophagaceae</taxon>
        <taxon>Deminuibacter</taxon>
    </lineage>
</organism>
<dbReference type="Pfam" id="PF20322">
    <property type="entry name" value="DUF6617"/>
    <property type="match status" value="1"/>
</dbReference>
<dbReference type="AlphaFoldDB" id="A0A3E1NNT5"/>
<gene>
    <name evidence="1" type="ORF">DXN05_01010</name>
</gene>